<reference evidence="15 16" key="1">
    <citation type="submission" date="2019-10" db="EMBL/GenBank/DDBJ databases">
        <title>Prolixibacter strains distinguished by the presence of nitrate reductase genes were adept at nitrate-dependent anaerobic corrosion of metallic iron and carbon steel.</title>
        <authorList>
            <person name="Iino T."/>
            <person name="Shono N."/>
            <person name="Ito K."/>
            <person name="Nakamura R."/>
            <person name="Sueoka K."/>
            <person name="Harayama S."/>
            <person name="Ohkuma M."/>
        </authorList>
    </citation>
    <scope>NUCLEOTIDE SEQUENCE [LARGE SCALE GENOMIC DNA]</scope>
    <source>
        <strain evidence="15 16">JCM 13498</strain>
    </source>
</reference>
<evidence type="ECO:0000256" key="8">
    <source>
        <dbReference type="ARBA" id="ARBA00037922"/>
    </source>
</evidence>
<dbReference type="GO" id="GO:0019877">
    <property type="term" value="P:diaminopimelate biosynthetic process"/>
    <property type="evidence" value="ECO:0007669"/>
    <property type="project" value="UniProtKB-KW"/>
</dbReference>
<evidence type="ECO:0000256" key="10">
    <source>
        <dbReference type="ARBA" id="ARBA00049080"/>
    </source>
</evidence>
<organism evidence="15 16">
    <name type="scientific">Prolixibacter bellariivorans</name>
    <dbReference type="NCBI Taxonomy" id="314319"/>
    <lineage>
        <taxon>Bacteria</taxon>
        <taxon>Pseudomonadati</taxon>
        <taxon>Bacteroidota</taxon>
        <taxon>Bacteroidia</taxon>
        <taxon>Marinilabiliales</taxon>
        <taxon>Prolixibacteraceae</taxon>
        <taxon>Prolixibacter</taxon>
    </lineage>
</organism>
<comment type="similarity">
    <text evidence="1">Belongs to the DapB family.</text>
</comment>
<dbReference type="SUPFAM" id="SSF51735">
    <property type="entry name" value="NAD(P)-binding Rossmann-fold domains"/>
    <property type="match status" value="1"/>
</dbReference>
<accession>A0A5M4ATA5</accession>
<dbReference type="CDD" id="cd02274">
    <property type="entry name" value="DHDPR_N"/>
    <property type="match status" value="1"/>
</dbReference>
<dbReference type="OrthoDB" id="9790352at2"/>
<evidence type="ECO:0000313" key="16">
    <source>
        <dbReference type="Proteomes" id="UP000391834"/>
    </source>
</evidence>
<keyword evidence="3" id="KW-0521">NADP</keyword>
<dbReference type="NCBIfam" id="TIGR00036">
    <property type="entry name" value="dapB"/>
    <property type="match status" value="1"/>
</dbReference>
<keyword evidence="2" id="KW-0028">Amino-acid biosynthesis</keyword>
<dbReference type="Pfam" id="PF01113">
    <property type="entry name" value="DapB_N"/>
    <property type="match status" value="1"/>
</dbReference>
<gene>
    <name evidence="15" type="primary">dapB</name>
    <name evidence="15" type="ORF">PbJCM13498_00380</name>
</gene>
<evidence type="ECO:0000256" key="2">
    <source>
        <dbReference type="ARBA" id="ARBA00022605"/>
    </source>
</evidence>
<keyword evidence="16" id="KW-1185">Reference proteome</keyword>
<dbReference type="GO" id="GO:0009089">
    <property type="term" value="P:lysine biosynthetic process via diaminopimelate"/>
    <property type="evidence" value="ECO:0007669"/>
    <property type="project" value="UniProtKB-UniRule"/>
</dbReference>
<evidence type="ECO:0000313" key="15">
    <source>
        <dbReference type="EMBL" id="GET31175.1"/>
    </source>
</evidence>
<feature type="domain" description="Dihydrodipicolinate reductase N-terminal" evidence="13">
    <location>
        <begin position="1"/>
        <end position="103"/>
    </location>
</feature>
<protein>
    <recommendedName>
        <fullName evidence="9 12">4-hydroxy-tetrahydrodipicolinate reductase</fullName>
        <ecNumber evidence="9 12">1.17.1.8</ecNumber>
    </recommendedName>
</protein>
<keyword evidence="4" id="KW-0220">Diaminopimelate biosynthesis</keyword>
<feature type="domain" description="Dihydrodipicolinate reductase C-terminal" evidence="14">
    <location>
        <begin position="106"/>
        <end position="236"/>
    </location>
</feature>
<dbReference type="SUPFAM" id="SSF55347">
    <property type="entry name" value="Glyceraldehyde-3-phosphate dehydrogenase-like, C-terminal domain"/>
    <property type="match status" value="1"/>
</dbReference>
<dbReference type="PIRSF" id="PIRSF000161">
    <property type="entry name" value="DHPR"/>
    <property type="match status" value="1"/>
</dbReference>
<evidence type="ECO:0000259" key="13">
    <source>
        <dbReference type="Pfam" id="PF01113"/>
    </source>
</evidence>
<evidence type="ECO:0000259" key="14">
    <source>
        <dbReference type="Pfam" id="PF05173"/>
    </source>
</evidence>
<evidence type="ECO:0000256" key="5">
    <source>
        <dbReference type="ARBA" id="ARBA00023002"/>
    </source>
</evidence>
<evidence type="ECO:0000256" key="6">
    <source>
        <dbReference type="ARBA" id="ARBA00023027"/>
    </source>
</evidence>
<evidence type="ECO:0000256" key="7">
    <source>
        <dbReference type="ARBA" id="ARBA00023154"/>
    </source>
</evidence>
<evidence type="ECO:0000256" key="3">
    <source>
        <dbReference type="ARBA" id="ARBA00022857"/>
    </source>
</evidence>
<comment type="catalytic activity">
    <reaction evidence="10">
        <text>(S)-2,3,4,5-tetrahydrodipicolinate + NADP(+) + H2O = (2S,4S)-4-hydroxy-2,3,4,5-tetrahydrodipicolinate + NADPH + H(+)</text>
        <dbReference type="Rhea" id="RHEA:35331"/>
        <dbReference type="ChEBI" id="CHEBI:15377"/>
        <dbReference type="ChEBI" id="CHEBI:15378"/>
        <dbReference type="ChEBI" id="CHEBI:16845"/>
        <dbReference type="ChEBI" id="CHEBI:57783"/>
        <dbReference type="ChEBI" id="CHEBI:58349"/>
        <dbReference type="ChEBI" id="CHEBI:67139"/>
        <dbReference type="EC" id="1.17.1.8"/>
    </reaction>
</comment>
<evidence type="ECO:0000256" key="1">
    <source>
        <dbReference type="ARBA" id="ARBA00006642"/>
    </source>
</evidence>
<name>A0A5M4ATA5_9BACT</name>
<dbReference type="PANTHER" id="PTHR20836">
    <property type="entry name" value="DIHYDRODIPICOLINATE REDUCTASE"/>
    <property type="match status" value="1"/>
</dbReference>
<comment type="caution">
    <text evidence="15">The sequence shown here is derived from an EMBL/GenBank/DDBJ whole genome shotgun (WGS) entry which is preliminary data.</text>
</comment>
<evidence type="ECO:0000256" key="12">
    <source>
        <dbReference type="NCBIfam" id="TIGR00036"/>
    </source>
</evidence>
<dbReference type="InterPro" id="IPR000846">
    <property type="entry name" value="DapB_N"/>
</dbReference>
<evidence type="ECO:0000256" key="4">
    <source>
        <dbReference type="ARBA" id="ARBA00022915"/>
    </source>
</evidence>
<dbReference type="InterPro" id="IPR023940">
    <property type="entry name" value="DHDPR_bac"/>
</dbReference>
<dbReference type="GO" id="GO:0008839">
    <property type="term" value="F:4-hydroxy-tetrahydrodipicolinate reductase"/>
    <property type="evidence" value="ECO:0007669"/>
    <property type="project" value="UniProtKB-UniRule"/>
</dbReference>
<proteinExistence type="inferred from homology"/>
<comment type="pathway">
    <text evidence="8">Amino-acid biosynthesis; L-lysine biosynthesis via DAP pathway; (S)-tetrahydrodipicolinate from L-aspartate: step 4/4.</text>
</comment>
<dbReference type="Gene3D" id="3.30.360.10">
    <property type="entry name" value="Dihydrodipicolinate Reductase, domain 2"/>
    <property type="match status" value="1"/>
</dbReference>
<keyword evidence="7" id="KW-0457">Lysine biosynthesis</keyword>
<keyword evidence="5" id="KW-0560">Oxidoreductase</keyword>
<dbReference type="InterPro" id="IPR036291">
    <property type="entry name" value="NAD(P)-bd_dom_sf"/>
</dbReference>
<sequence length="240" mass="26653">MKIALIGYGKMGRTIEEIAISRGHEIVLKIDVNNAEALTEENLKKADVAIEFSTPASAVDNYRLCFTSNVPVVSGTTGWLSRRDEVEKACREKEGCFFYASNFSLGVNLFFELNRKLARMMNAFDQYNVSMTEVHHTHKLDAPSGTAISLAEDIIGEVKRIDSWTIDEPKSATELPIEAIREGEVPGIHTVKYDSEVDYIEITHSAKSRRGFAFGAVLAAEFCQGRKGILSMKNLLDELA</sequence>
<keyword evidence="6" id="KW-0520">NAD</keyword>
<dbReference type="EMBL" id="BLAX01000001">
    <property type="protein sequence ID" value="GET31175.1"/>
    <property type="molecule type" value="Genomic_DNA"/>
</dbReference>
<dbReference type="Proteomes" id="UP000391834">
    <property type="component" value="Unassembled WGS sequence"/>
</dbReference>
<comment type="catalytic activity">
    <reaction evidence="11">
        <text>(S)-2,3,4,5-tetrahydrodipicolinate + NAD(+) + H2O = (2S,4S)-4-hydroxy-2,3,4,5-tetrahydrodipicolinate + NADH + H(+)</text>
        <dbReference type="Rhea" id="RHEA:35323"/>
        <dbReference type="ChEBI" id="CHEBI:15377"/>
        <dbReference type="ChEBI" id="CHEBI:15378"/>
        <dbReference type="ChEBI" id="CHEBI:16845"/>
        <dbReference type="ChEBI" id="CHEBI:57540"/>
        <dbReference type="ChEBI" id="CHEBI:57945"/>
        <dbReference type="ChEBI" id="CHEBI:67139"/>
        <dbReference type="EC" id="1.17.1.8"/>
    </reaction>
</comment>
<dbReference type="Gene3D" id="3.40.50.720">
    <property type="entry name" value="NAD(P)-binding Rossmann-like Domain"/>
    <property type="match status" value="1"/>
</dbReference>
<dbReference type="EC" id="1.17.1.8" evidence="9 12"/>
<dbReference type="Pfam" id="PF05173">
    <property type="entry name" value="DapB_C"/>
    <property type="match status" value="1"/>
</dbReference>
<dbReference type="InterPro" id="IPR022663">
    <property type="entry name" value="DapB_C"/>
</dbReference>
<dbReference type="RefSeq" id="WP_025866272.1">
    <property type="nucleotide sequence ID" value="NZ_BLAX01000001.1"/>
</dbReference>
<dbReference type="GO" id="GO:0005829">
    <property type="term" value="C:cytosol"/>
    <property type="evidence" value="ECO:0007669"/>
    <property type="project" value="TreeGrafter"/>
</dbReference>
<dbReference type="PANTHER" id="PTHR20836:SF0">
    <property type="entry name" value="4-HYDROXY-TETRAHYDRODIPICOLINATE REDUCTASE 1, CHLOROPLASTIC-RELATED"/>
    <property type="match status" value="1"/>
</dbReference>
<evidence type="ECO:0000256" key="11">
    <source>
        <dbReference type="ARBA" id="ARBA00049396"/>
    </source>
</evidence>
<dbReference type="AlphaFoldDB" id="A0A5M4ATA5"/>
<evidence type="ECO:0000256" key="9">
    <source>
        <dbReference type="ARBA" id="ARBA00038983"/>
    </source>
</evidence>